<dbReference type="STRING" id="409849.ENSPMGP00000027466"/>
<dbReference type="Gene3D" id="1.25.40.20">
    <property type="entry name" value="Ankyrin repeat-containing domain"/>
    <property type="match status" value="1"/>
</dbReference>
<dbReference type="InterPro" id="IPR050776">
    <property type="entry name" value="Ank_Repeat/CDKN_Inhibitor"/>
</dbReference>
<dbReference type="PANTHER" id="PTHR24201:SF14">
    <property type="entry name" value="CYCLIN-DEPENDENT KINASE 4 INHIBITOR C-LIKE"/>
    <property type="match status" value="1"/>
</dbReference>
<dbReference type="Pfam" id="PF12796">
    <property type="entry name" value="Ank_2"/>
    <property type="match status" value="1"/>
</dbReference>
<dbReference type="InterPro" id="IPR002110">
    <property type="entry name" value="Ankyrin_rpt"/>
</dbReference>
<keyword evidence="2 3" id="KW-0040">ANK repeat</keyword>
<dbReference type="AlphaFoldDB" id="A0A3B4BG11"/>
<dbReference type="PROSITE" id="PS50088">
    <property type="entry name" value="ANK_REPEAT"/>
    <property type="match status" value="2"/>
</dbReference>
<dbReference type="SMART" id="SM00248">
    <property type="entry name" value="ANK"/>
    <property type="match status" value="4"/>
</dbReference>
<feature type="repeat" description="ANK" evidence="3">
    <location>
        <begin position="71"/>
        <end position="103"/>
    </location>
</feature>
<dbReference type="Proteomes" id="UP000261520">
    <property type="component" value="Unplaced"/>
</dbReference>
<dbReference type="PANTHER" id="PTHR24201">
    <property type="entry name" value="ANK_REP_REGION DOMAIN-CONTAINING PROTEIN"/>
    <property type="match status" value="1"/>
</dbReference>
<name>A0A3B4BG11_9GOBI</name>
<dbReference type="InterPro" id="IPR036770">
    <property type="entry name" value="Ankyrin_rpt-contain_sf"/>
</dbReference>
<dbReference type="Ensembl" id="ENSPMGT00000029261.1">
    <property type="protein sequence ID" value="ENSPMGP00000027466.1"/>
    <property type="gene ID" value="ENSPMGG00000022141.1"/>
</dbReference>
<evidence type="ECO:0000256" key="2">
    <source>
        <dbReference type="ARBA" id="ARBA00023043"/>
    </source>
</evidence>
<sequence length="136" mass="14576">MAQKSLEDQLCNAAANGNLSEVLLCLERGAAINGLNSYSRNALQVAMLGHSKLVGELLRAGADPSVRDPVCGLTVLHDAAREGFEDTVRVLLDHGADLNVTDDRGYLPLHLADMKGHKGVVELLIGRTGDKRYKAD</sequence>
<protein>
    <submittedName>
        <fullName evidence="4">Uncharacterized protein</fullName>
    </submittedName>
</protein>
<dbReference type="SUPFAM" id="SSF48403">
    <property type="entry name" value="Ankyrin repeat"/>
    <property type="match status" value="1"/>
</dbReference>
<accession>A0A3B4BG11</accession>
<feature type="repeat" description="ANK" evidence="3">
    <location>
        <begin position="104"/>
        <end position="136"/>
    </location>
</feature>
<evidence type="ECO:0000313" key="5">
    <source>
        <dbReference type="Proteomes" id="UP000261520"/>
    </source>
</evidence>
<evidence type="ECO:0000256" key="1">
    <source>
        <dbReference type="ARBA" id="ARBA00022737"/>
    </source>
</evidence>
<evidence type="ECO:0000256" key="3">
    <source>
        <dbReference type="PROSITE-ProRule" id="PRU00023"/>
    </source>
</evidence>
<proteinExistence type="predicted"/>
<reference evidence="4" key="2">
    <citation type="submission" date="2025-09" db="UniProtKB">
        <authorList>
            <consortium name="Ensembl"/>
        </authorList>
    </citation>
    <scope>IDENTIFICATION</scope>
</reference>
<dbReference type="GO" id="GO:0005634">
    <property type="term" value="C:nucleus"/>
    <property type="evidence" value="ECO:0007669"/>
    <property type="project" value="TreeGrafter"/>
</dbReference>
<keyword evidence="5" id="KW-1185">Reference proteome</keyword>
<organism evidence="4 5">
    <name type="scientific">Periophthalmus magnuspinnatus</name>
    <dbReference type="NCBI Taxonomy" id="409849"/>
    <lineage>
        <taxon>Eukaryota</taxon>
        <taxon>Metazoa</taxon>
        <taxon>Chordata</taxon>
        <taxon>Craniata</taxon>
        <taxon>Vertebrata</taxon>
        <taxon>Euteleostomi</taxon>
        <taxon>Actinopterygii</taxon>
        <taxon>Neopterygii</taxon>
        <taxon>Teleostei</taxon>
        <taxon>Neoteleostei</taxon>
        <taxon>Acanthomorphata</taxon>
        <taxon>Gobiaria</taxon>
        <taxon>Gobiiformes</taxon>
        <taxon>Gobioidei</taxon>
        <taxon>Gobiidae</taxon>
        <taxon>Oxudercinae</taxon>
        <taxon>Periophthalmus</taxon>
    </lineage>
</organism>
<reference evidence="4" key="1">
    <citation type="submission" date="2025-08" db="UniProtKB">
        <authorList>
            <consortium name="Ensembl"/>
        </authorList>
    </citation>
    <scope>IDENTIFICATION</scope>
</reference>
<dbReference type="PROSITE" id="PS50297">
    <property type="entry name" value="ANK_REP_REGION"/>
    <property type="match status" value="2"/>
</dbReference>
<keyword evidence="1" id="KW-0677">Repeat</keyword>
<evidence type="ECO:0000313" key="4">
    <source>
        <dbReference type="Ensembl" id="ENSPMGP00000027466.1"/>
    </source>
</evidence>